<protein>
    <submittedName>
        <fullName evidence="1">Uncharacterized protein</fullName>
    </submittedName>
</protein>
<accession>A0ABP1E1Y9</accession>
<sequence length="164" mass="18322">MEDNQQKDILRRYIRSVLLFDPANVAMGIPASPAASDTPLTYDTFASIVSSYYDYEPSLIDYLESPTMDNFTEDEEVYNALAYTPASARGPTSTSDRIPAETFSKITEPSEVFDHSMIPIVNISPGLYHSDYVRAIQGGAFPNARVAKLSLLSSLKYTRFREPF</sequence>
<keyword evidence="2" id="KW-1185">Reference proteome</keyword>
<dbReference type="Proteomes" id="UP001497453">
    <property type="component" value="Chromosome 8"/>
</dbReference>
<evidence type="ECO:0000313" key="1">
    <source>
        <dbReference type="EMBL" id="CAL1713940.1"/>
    </source>
</evidence>
<proteinExistence type="predicted"/>
<reference evidence="2" key="1">
    <citation type="submission" date="2024-04" db="EMBL/GenBank/DDBJ databases">
        <authorList>
            <person name="Shaw F."/>
            <person name="Minotto A."/>
        </authorList>
    </citation>
    <scope>NUCLEOTIDE SEQUENCE [LARGE SCALE GENOMIC DNA]</scope>
</reference>
<name>A0ABP1E1Y9_9APHY</name>
<evidence type="ECO:0000313" key="2">
    <source>
        <dbReference type="Proteomes" id="UP001497453"/>
    </source>
</evidence>
<organism evidence="1 2">
    <name type="scientific">Somion occarium</name>
    <dbReference type="NCBI Taxonomy" id="3059160"/>
    <lineage>
        <taxon>Eukaryota</taxon>
        <taxon>Fungi</taxon>
        <taxon>Dikarya</taxon>
        <taxon>Basidiomycota</taxon>
        <taxon>Agaricomycotina</taxon>
        <taxon>Agaricomycetes</taxon>
        <taxon>Polyporales</taxon>
        <taxon>Cerrenaceae</taxon>
        <taxon>Somion</taxon>
    </lineage>
</organism>
<gene>
    <name evidence="1" type="ORF">GFSPODELE1_LOCUS9559</name>
</gene>
<dbReference type="EMBL" id="OZ037951">
    <property type="protein sequence ID" value="CAL1713940.1"/>
    <property type="molecule type" value="Genomic_DNA"/>
</dbReference>